<keyword evidence="2" id="KW-1185">Reference proteome</keyword>
<reference evidence="1" key="2">
    <citation type="journal article" date="2022" name="New Phytol.">
        <title>Evolutionary transition to the ectomycorrhizal habit in the genomes of a hyperdiverse lineage of mushroom-forming fungi.</title>
        <authorList>
            <person name="Looney B."/>
            <person name="Miyauchi S."/>
            <person name="Morin E."/>
            <person name="Drula E."/>
            <person name="Courty P.E."/>
            <person name="Kohler A."/>
            <person name="Kuo A."/>
            <person name="LaButti K."/>
            <person name="Pangilinan J."/>
            <person name="Lipzen A."/>
            <person name="Riley R."/>
            <person name="Andreopoulos W."/>
            <person name="He G."/>
            <person name="Johnson J."/>
            <person name="Nolan M."/>
            <person name="Tritt A."/>
            <person name="Barry K.W."/>
            <person name="Grigoriev I.V."/>
            <person name="Nagy L.G."/>
            <person name="Hibbett D."/>
            <person name="Henrissat B."/>
            <person name="Matheny P.B."/>
            <person name="Labbe J."/>
            <person name="Martin F.M."/>
        </authorList>
    </citation>
    <scope>NUCLEOTIDE SEQUENCE</scope>
    <source>
        <strain evidence="1">EC-137</strain>
    </source>
</reference>
<feature type="non-terminal residue" evidence="1">
    <location>
        <position position="80"/>
    </location>
</feature>
<proteinExistence type="predicted"/>
<comment type="caution">
    <text evidence="1">The sequence shown here is derived from an EMBL/GenBank/DDBJ whole genome shotgun (WGS) entry which is preliminary data.</text>
</comment>
<protein>
    <submittedName>
        <fullName evidence="1">Uncharacterized protein</fullName>
    </submittedName>
</protein>
<dbReference type="Proteomes" id="UP000814128">
    <property type="component" value="Unassembled WGS sequence"/>
</dbReference>
<gene>
    <name evidence="1" type="ORF">K488DRAFT_36532</name>
</gene>
<reference evidence="1" key="1">
    <citation type="submission" date="2021-02" db="EMBL/GenBank/DDBJ databases">
        <authorList>
            <consortium name="DOE Joint Genome Institute"/>
            <person name="Ahrendt S."/>
            <person name="Looney B.P."/>
            <person name="Miyauchi S."/>
            <person name="Morin E."/>
            <person name="Drula E."/>
            <person name="Courty P.E."/>
            <person name="Chicoki N."/>
            <person name="Fauchery L."/>
            <person name="Kohler A."/>
            <person name="Kuo A."/>
            <person name="Labutti K."/>
            <person name="Pangilinan J."/>
            <person name="Lipzen A."/>
            <person name="Riley R."/>
            <person name="Andreopoulos W."/>
            <person name="He G."/>
            <person name="Johnson J."/>
            <person name="Barry K.W."/>
            <person name="Grigoriev I.V."/>
            <person name="Nagy L."/>
            <person name="Hibbett D."/>
            <person name="Henrissat B."/>
            <person name="Matheny P.B."/>
            <person name="Labbe J."/>
            <person name="Martin F."/>
        </authorList>
    </citation>
    <scope>NUCLEOTIDE SEQUENCE</scope>
    <source>
        <strain evidence="1">EC-137</strain>
    </source>
</reference>
<dbReference type="EMBL" id="MU273549">
    <property type="protein sequence ID" value="KAI0032329.1"/>
    <property type="molecule type" value="Genomic_DNA"/>
</dbReference>
<accession>A0ACB8QKE9</accession>
<evidence type="ECO:0000313" key="2">
    <source>
        <dbReference type="Proteomes" id="UP000814128"/>
    </source>
</evidence>
<name>A0ACB8QKE9_9AGAM</name>
<sequence>VLKFVMPWNTVHYEVLSNDGSYLVHPSLLNAPSTPAFCTCPTYTNVVLIQESYLMCKHVLAVRIAERLSLCVEKHPTKDD</sequence>
<evidence type="ECO:0000313" key="1">
    <source>
        <dbReference type="EMBL" id="KAI0032329.1"/>
    </source>
</evidence>
<feature type="non-terminal residue" evidence="1">
    <location>
        <position position="1"/>
    </location>
</feature>
<organism evidence="1 2">
    <name type="scientific">Vararia minispora EC-137</name>
    <dbReference type="NCBI Taxonomy" id="1314806"/>
    <lineage>
        <taxon>Eukaryota</taxon>
        <taxon>Fungi</taxon>
        <taxon>Dikarya</taxon>
        <taxon>Basidiomycota</taxon>
        <taxon>Agaricomycotina</taxon>
        <taxon>Agaricomycetes</taxon>
        <taxon>Russulales</taxon>
        <taxon>Lachnocladiaceae</taxon>
        <taxon>Vararia</taxon>
    </lineage>
</organism>